<keyword evidence="1" id="KW-0812">Transmembrane</keyword>
<keyword evidence="3" id="KW-1185">Reference proteome</keyword>
<reference evidence="2" key="1">
    <citation type="submission" date="2020-11" db="EMBL/GenBank/DDBJ databases">
        <title>Adaptations for nitrogen fixation in a non-lichenized fungal sporocarp promotes dispersal by wood-feeding termites.</title>
        <authorList>
            <consortium name="DOE Joint Genome Institute"/>
            <person name="Koch R.A."/>
            <person name="Yoon G."/>
            <person name="Arayal U."/>
            <person name="Lail K."/>
            <person name="Amirebrahimi M."/>
            <person name="Labutti K."/>
            <person name="Lipzen A."/>
            <person name="Riley R."/>
            <person name="Barry K."/>
            <person name="Henrissat B."/>
            <person name="Grigoriev I.V."/>
            <person name="Herr J.R."/>
            <person name="Aime M.C."/>
        </authorList>
    </citation>
    <scope>NUCLEOTIDE SEQUENCE</scope>
    <source>
        <strain evidence="2">MCA 3950</strain>
    </source>
</reference>
<name>A0A9P7VJR5_9AGAR</name>
<organism evidence="2 3">
    <name type="scientific">Guyanagaster necrorhizus</name>
    <dbReference type="NCBI Taxonomy" id="856835"/>
    <lineage>
        <taxon>Eukaryota</taxon>
        <taxon>Fungi</taxon>
        <taxon>Dikarya</taxon>
        <taxon>Basidiomycota</taxon>
        <taxon>Agaricomycotina</taxon>
        <taxon>Agaricomycetes</taxon>
        <taxon>Agaricomycetidae</taxon>
        <taxon>Agaricales</taxon>
        <taxon>Marasmiineae</taxon>
        <taxon>Physalacriaceae</taxon>
        <taxon>Guyanagaster</taxon>
    </lineage>
</organism>
<keyword evidence="1" id="KW-0472">Membrane</keyword>
<dbReference type="EMBL" id="MU250555">
    <property type="protein sequence ID" value="KAG7441984.1"/>
    <property type="molecule type" value="Genomic_DNA"/>
</dbReference>
<evidence type="ECO:0000313" key="3">
    <source>
        <dbReference type="Proteomes" id="UP000812287"/>
    </source>
</evidence>
<sequence>MRKTFALSVRANGRIWGDHLSFGFGSTVSSISANESSTVTLSFPSMSLSCPVCRTVTVKRWSFCTKYEHVCSPVEYSARKSPRIQIIALYWIVLLVVCRLSLQLRRCRRERKEMGER</sequence>
<protein>
    <submittedName>
        <fullName evidence="2">Uncharacterized protein</fullName>
    </submittedName>
</protein>
<accession>A0A9P7VJR5</accession>
<dbReference type="Proteomes" id="UP000812287">
    <property type="component" value="Unassembled WGS sequence"/>
</dbReference>
<comment type="caution">
    <text evidence="2">The sequence shown here is derived from an EMBL/GenBank/DDBJ whole genome shotgun (WGS) entry which is preliminary data.</text>
</comment>
<proteinExistence type="predicted"/>
<evidence type="ECO:0000313" key="2">
    <source>
        <dbReference type="EMBL" id="KAG7441984.1"/>
    </source>
</evidence>
<dbReference type="GeneID" id="66103299"/>
<evidence type="ECO:0000256" key="1">
    <source>
        <dbReference type="SAM" id="Phobius"/>
    </source>
</evidence>
<dbReference type="RefSeq" id="XP_043035484.1">
    <property type="nucleotide sequence ID" value="XM_043181003.1"/>
</dbReference>
<dbReference type="AlphaFoldDB" id="A0A9P7VJR5"/>
<keyword evidence="1" id="KW-1133">Transmembrane helix</keyword>
<gene>
    <name evidence="2" type="ORF">BT62DRAFT_462718</name>
</gene>
<feature type="transmembrane region" description="Helical" evidence="1">
    <location>
        <begin position="84"/>
        <end position="102"/>
    </location>
</feature>